<dbReference type="GO" id="GO:0034039">
    <property type="term" value="F:8-oxo-7,8-dihydroguanine DNA N-glycosylase activity"/>
    <property type="evidence" value="ECO:0007669"/>
    <property type="project" value="TreeGrafter"/>
</dbReference>
<feature type="compositionally biased region" description="Basic and acidic residues" evidence="10">
    <location>
        <begin position="355"/>
        <end position="367"/>
    </location>
</feature>
<dbReference type="Proteomes" id="UP000039865">
    <property type="component" value="Unassembled WGS sequence"/>
</dbReference>
<keyword evidence="13" id="KW-1185">Reference proteome</keyword>
<dbReference type="OrthoDB" id="238681at2759"/>
<gene>
    <name evidence="12" type="primary">Contig18796.g19939</name>
    <name evidence="12" type="ORF">STYLEM_6965</name>
</gene>
<evidence type="ECO:0000256" key="10">
    <source>
        <dbReference type="SAM" id="MobiDB-lite"/>
    </source>
</evidence>
<reference evidence="12 13" key="1">
    <citation type="submission" date="2014-06" db="EMBL/GenBank/DDBJ databases">
        <authorList>
            <person name="Swart Estienne"/>
        </authorList>
    </citation>
    <scope>NUCLEOTIDE SEQUENCE [LARGE SCALE GENOMIC DNA]</scope>
    <source>
        <strain evidence="12 13">130c</strain>
    </source>
</reference>
<evidence type="ECO:0000256" key="7">
    <source>
        <dbReference type="ARBA" id="ARBA00023268"/>
    </source>
</evidence>
<feature type="compositionally biased region" description="Low complexity" evidence="10">
    <location>
        <begin position="325"/>
        <end position="336"/>
    </location>
</feature>
<dbReference type="Gene3D" id="3.30.310.40">
    <property type="match status" value="1"/>
</dbReference>
<dbReference type="PANTHER" id="PTHR10242:SF2">
    <property type="entry name" value="N-GLYCOSYLASE_DNA LYASE"/>
    <property type="match status" value="1"/>
</dbReference>
<dbReference type="OMA" id="GYAQEYL"/>
<evidence type="ECO:0000313" key="12">
    <source>
        <dbReference type="EMBL" id="CDW77996.1"/>
    </source>
</evidence>
<evidence type="ECO:0000256" key="5">
    <source>
        <dbReference type="ARBA" id="ARBA00023204"/>
    </source>
</evidence>
<dbReference type="GO" id="GO:0140078">
    <property type="term" value="F:class I DNA-(apurinic or apyrimidinic site) endonuclease activity"/>
    <property type="evidence" value="ECO:0007669"/>
    <property type="project" value="UniProtKB-EC"/>
</dbReference>
<evidence type="ECO:0000256" key="8">
    <source>
        <dbReference type="ARBA" id="ARBA00023295"/>
    </source>
</evidence>
<keyword evidence="8" id="KW-0326">Glycosidase</keyword>
<sequence length="376" mass="43758">MKIWKKLKFPAQEFNLENTLVNGQCFNWRKIGDHHYEGVFSKYYVQVKRDNDAYVQYSTIPPNENPEKEQLFEDQFKSYLNYDANIPELYEHWAQKDKRFSQIAEPIHGVRCLRQDPWECTVSFICSQCNNIKRITQLLETLRKTVSQIVALNQQSQFGSEICEIDQDDGTRRKIYQFPTVEQLQTATEKQLRELMFGYRAKYLVAISKQIVDKGGQNWLESLRGQPNEKIREELTSLPGIGSKVADCIALFSLDCANSIPVDTHVFQIALKLGYVKGLKKDSSLNNKLYLQIVQAFRDKFGDKAGWAHQIMFAGDLKSFQEKISNSNSANTSAQNSKKRKIDEIKDQEEEKEEEEIKVQDVDTKRETRSKRRKLN</sequence>
<dbReference type="SMART" id="SM00478">
    <property type="entry name" value="ENDO3c"/>
    <property type="match status" value="1"/>
</dbReference>
<dbReference type="Gene3D" id="1.10.340.30">
    <property type="entry name" value="Hypothetical protein, domain 2"/>
    <property type="match status" value="1"/>
</dbReference>
<dbReference type="EC" id="4.2.99.18" evidence="2"/>
<dbReference type="InterPro" id="IPR023170">
    <property type="entry name" value="HhH_base_excis_C"/>
</dbReference>
<feature type="domain" description="HhH-GPD" evidence="11">
    <location>
        <begin position="152"/>
        <end position="317"/>
    </location>
</feature>
<dbReference type="GO" id="GO:0005634">
    <property type="term" value="C:nucleus"/>
    <property type="evidence" value="ECO:0007669"/>
    <property type="project" value="TreeGrafter"/>
</dbReference>
<proteinExistence type="inferred from homology"/>
<dbReference type="FunCoup" id="A0A078A803">
    <property type="interactions" value="244"/>
</dbReference>
<dbReference type="GO" id="GO:0006285">
    <property type="term" value="P:base-excision repair, AP site formation"/>
    <property type="evidence" value="ECO:0007669"/>
    <property type="project" value="TreeGrafter"/>
</dbReference>
<accession>A0A078A803</accession>
<keyword evidence="7" id="KW-0511">Multifunctional enzyme</keyword>
<evidence type="ECO:0000256" key="4">
    <source>
        <dbReference type="ARBA" id="ARBA00022801"/>
    </source>
</evidence>
<evidence type="ECO:0000313" key="13">
    <source>
        <dbReference type="Proteomes" id="UP000039865"/>
    </source>
</evidence>
<protein>
    <recommendedName>
        <fullName evidence="2">DNA-(apurinic or apyrimidinic site) lyase</fullName>
        <ecNumber evidence="2">4.2.99.18</ecNumber>
    </recommendedName>
</protein>
<feature type="region of interest" description="Disordered" evidence="10">
    <location>
        <begin position="325"/>
        <end position="376"/>
    </location>
</feature>
<dbReference type="Pfam" id="PF00730">
    <property type="entry name" value="HhH-GPD"/>
    <property type="match status" value="1"/>
</dbReference>
<dbReference type="InterPro" id="IPR012904">
    <property type="entry name" value="OGG_N"/>
</dbReference>
<keyword evidence="3" id="KW-0227">DNA damage</keyword>
<keyword evidence="4" id="KW-0378">Hydrolase</keyword>
<evidence type="ECO:0000259" key="11">
    <source>
        <dbReference type="SMART" id="SM00478"/>
    </source>
</evidence>
<comment type="catalytic activity">
    <reaction evidence="9">
        <text>2'-deoxyribonucleotide-(2'-deoxyribose 5'-phosphate)-2'-deoxyribonucleotide-DNA = a 3'-end 2'-deoxyribonucleotide-(2,3-dehydro-2,3-deoxyribose 5'-phosphate)-DNA + a 5'-end 5'-phospho-2'-deoxyribonucleoside-DNA + H(+)</text>
        <dbReference type="Rhea" id="RHEA:66592"/>
        <dbReference type="Rhea" id="RHEA-COMP:13180"/>
        <dbReference type="Rhea" id="RHEA-COMP:16897"/>
        <dbReference type="Rhea" id="RHEA-COMP:17067"/>
        <dbReference type="ChEBI" id="CHEBI:15378"/>
        <dbReference type="ChEBI" id="CHEBI:136412"/>
        <dbReference type="ChEBI" id="CHEBI:157695"/>
        <dbReference type="ChEBI" id="CHEBI:167181"/>
        <dbReference type="EC" id="4.2.99.18"/>
    </reaction>
</comment>
<dbReference type="EMBL" id="CCKQ01006674">
    <property type="protein sequence ID" value="CDW77996.1"/>
    <property type="molecule type" value="Genomic_DNA"/>
</dbReference>
<dbReference type="Pfam" id="PF07934">
    <property type="entry name" value="OGG_N"/>
    <property type="match status" value="1"/>
</dbReference>
<name>A0A078A803_STYLE</name>
<dbReference type="GO" id="GO:0003684">
    <property type="term" value="F:damaged DNA binding"/>
    <property type="evidence" value="ECO:0007669"/>
    <property type="project" value="InterPro"/>
</dbReference>
<dbReference type="InParanoid" id="A0A078A803"/>
<evidence type="ECO:0000256" key="6">
    <source>
        <dbReference type="ARBA" id="ARBA00023239"/>
    </source>
</evidence>
<dbReference type="SUPFAM" id="SSF48150">
    <property type="entry name" value="DNA-glycosylase"/>
    <property type="match status" value="1"/>
</dbReference>
<dbReference type="PANTHER" id="PTHR10242">
    <property type="entry name" value="8-OXOGUANINE DNA GLYCOSYLASE"/>
    <property type="match status" value="1"/>
</dbReference>
<dbReference type="InterPro" id="IPR003265">
    <property type="entry name" value="HhH-GPD_domain"/>
</dbReference>
<evidence type="ECO:0000256" key="2">
    <source>
        <dbReference type="ARBA" id="ARBA00012720"/>
    </source>
</evidence>
<dbReference type="InterPro" id="IPR011257">
    <property type="entry name" value="DNA_glycosylase"/>
</dbReference>
<dbReference type="Gene3D" id="1.10.1670.10">
    <property type="entry name" value="Helix-hairpin-Helix base-excision DNA repair enzymes (C-terminal)"/>
    <property type="match status" value="1"/>
</dbReference>
<keyword evidence="6 12" id="KW-0456">Lyase</keyword>
<dbReference type="GO" id="GO:0006289">
    <property type="term" value="P:nucleotide-excision repair"/>
    <property type="evidence" value="ECO:0007669"/>
    <property type="project" value="InterPro"/>
</dbReference>
<comment type="similarity">
    <text evidence="1">Belongs to the type-1 OGG1 family.</text>
</comment>
<evidence type="ECO:0000256" key="3">
    <source>
        <dbReference type="ARBA" id="ARBA00022763"/>
    </source>
</evidence>
<dbReference type="InterPro" id="IPR052054">
    <property type="entry name" value="Oxidative_DNA_repair_enzyme"/>
</dbReference>
<organism evidence="12 13">
    <name type="scientific">Stylonychia lemnae</name>
    <name type="common">Ciliate</name>
    <dbReference type="NCBI Taxonomy" id="5949"/>
    <lineage>
        <taxon>Eukaryota</taxon>
        <taxon>Sar</taxon>
        <taxon>Alveolata</taxon>
        <taxon>Ciliophora</taxon>
        <taxon>Intramacronucleata</taxon>
        <taxon>Spirotrichea</taxon>
        <taxon>Stichotrichia</taxon>
        <taxon>Sporadotrichida</taxon>
        <taxon>Oxytrichidae</taxon>
        <taxon>Stylonychinae</taxon>
        <taxon>Stylonychia</taxon>
    </lineage>
</organism>
<evidence type="ECO:0000256" key="1">
    <source>
        <dbReference type="ARBA" id="ARBA00010679"/>
    </source>
</evidence>
<evidence type="ECO:0000256" key="9">
    <source>
        <dbReference type="ARBA" id="ARBA00044632"/>
    </source>
</evidence>
<keyword evidence="5" id="KW-0234">DNA repair</keyword>
<dbReference type="AlphaFoldDB" id="A0A078A803"/>
<dbReference type="CDD" id="cd00056">
    <property type="entry name" value="ENDO3c"/>
    <property type="match status" value="1"/>
</dbReference>
<dbReference type="SUPFAM" id="SSF55945">
    <property type="entry name" value="TATA-box binding protein-like"/>
    <property type="match status" value="1"/>
</dbReference>